<evidence type="ECO:0000256" key="5">
    <source>
        <dbReference type="ARBA" id="ARBA00023244"/>
    </source>
</evidence>
<feature type="domain" description="Sirohaem synthase dimerisation" evidence="7">
    <location>
        <begin position="151"/>
        <end position="206"/>
    </location>
</feature>
<dbReference type="InterPro" id="IPR028281">
    <property type="entry name" value="Sirohaem_synthase_central"/>
</dbReference>
<evidence type="ECO:0000259" key="7">
    <source>
        <dbReference type="Pfam" id="PF10414"/>
    </source>
</evidence>
<evidence type="ECO:0000256" key="2">
    <source>
        <dbReference type="ARBA" id="ARBA00012400"/>
    </source>
</evidence>
<dbReference type="GO" id="GO:0019354">
    <property type="term" value="P:siroheme biosynthetic process"/>
    <property type="evidence" value="ECO:0007669"/>
    <property type="project" value="InterPro"/>
</dbReference>
<feature type="domain" description="Siroheme synthase central" evidence="8">
    <location>
        <begin position="119"/>
        <end position="146"/>
    </location>
</feature>
<dbReference type="InterPro" id="IPR042518">
    <property type="entry name" value="SirC_C"/>
</dbReference>
<dbReference type="InterPro" id="IPR036291">
    <property type="entry name" value="NAD(P)-bd_dom_sf"/>
</dbReference>
<dbReference type="Pfam" id="PF13241">
    <property type="entry name" value="NAD_binding_7"/>
    <property type="match status" value="1"/>
</dbReference>
<evidence type="ECO:0000259" key="8">
    <source>
        <dbReference type="Pfam" id="PF14824"/>
    </source>
</evidence>
<protein>
    <recommendedName>
        <fullName evidence="2">precorrin-2 dehydrogenase</fullName>
        <ecNumber evidence="2">1.3.1.76</ecNumber>
    </recommendedName>
</protein>
<dbReference type="InterPro" id="IPR019478">
    <property type="entry name" value="Sirohaem_synthase_dimer_dom"/>
</dbReference>
<dbReference type="EC" id="1.3.1.76" evidence="2"/>
<dbReference type="Pfam" id="PF10414">
    <property type="entry name" value="CysG_dimeriser"/>
    <property type="match status" value="1"/>
</dbReference>
<dbReference type="GO" id="GO:0004325">
    <property type="term" value="F:ferrochelatase activity"/>
    <property type="evidence" value="ECO:0007669"/>
    <property type="project" value="InterPro"/>
</dbReference>
<keyword evidence="5" id="KW-0627">Porphyrin biosynthesis</keyword>
<comment type="caution">
    <text evidence="9">The sequence shown here is derived from an EMBL/GenBank/DDBJ whole genome shotgun (WGS) entry which is preliminary data.</text>
</comment>
<evidence type="ECO:0000256" key="1">
    <source>
        <dbReference type="ARBA" id="ARBA00005010"/>
    </source>
</evidence>
<organism evidence="9 10">
    <name type="scientific">Tectimicrobiota bacterium</name>
    <dbReference type="NCBI Taxonomy" id="2528274"/>
    <lineage>
        <taxon>Bacteria</taxon>
        <taxon>Pseudomonadati</taxon>
        <taxon>Nitrospinota/Tectimicrobiota group</taxon>
        <taxon>Candidatus Tectimicrobiota</taxon>
    </lineage>
</organism>
<keyword evidence="4" id="KW-0520">NAD</keyword>
<evidence type="ECO:0000313" key="10">
    <source>
        <dbReference type="Proteomes" id="UP000769766"/>
    </source>
</evidence>
<dbReference type="Pfam" id="PF14824">
    <property type="entry name" value="Sirohm_synth_M"/>
    <property type="match status" value="1"/>
</dbReference>
<comment type="pathway">
    <text evidence="1">Porphyrin-containing compound metabolism; siroheme biosynthesis; sirohydrochlorin from precorrin-2: step 1/1.</text>
</comment>
<sequence length="220" mass="24672">MRYYPLYLDLKEKLCAVVGGGEVAERKVGSLLEAQARVLVISPRITPALRDLWEQGEIECRVEAFAEPEIPDLFLVIGATDDPPLNLRVAAWARRHKALVNLVDDAAGSDFIVPSWISQGDLIIAISTGGKSPALARKVREELEAHYGPEYAELLELLGEVRGEVLARIPDSRTREAIFRALVASDLLQLLRQGERERARERVREMIEEQMTLHAKRAQE</sequence>
<gene>
    <name evidence="9" type="ORF">HYY20_11985</name>
</gene>
<dbReference type="SUPFAM" id="SSF75615">
    <property type="entry name" value="Siroheme synthase middle domains-like"/>
    <property type="match status" value="1"/>
</dbReference>
<dbReference type="GO" id="GO:0043115">
    <property type="term" value="F:precorrin-2 dehydrogenase activity"/>
    <property type="evidence" value="ECO:0007669"/>
    <property type="project" value="UniProtKB-EC"/>
</dbReference>
<evidence type="ECO:0000313" key="9">
    <source>
        <dbReference type="EMBL" id="MBI2877590.1"/>
    </source>
</evidence>
<evidence type="ECO:0000256" key="3">
    <source>
        <dbReference type="ARBA" id="ARBA00023002"/>
    </source>
</evidence>
<name>A0A932FWA0_UNCTE</name>
<dbReference type="InterPro" id="IPR028161">
    <property type="entry name" value="Met8-like"/>
</dbReference>
<dbReference type="PANTHER" id="PTHR35330">
    <property type="entry name" value="SIROHEME BIOSYNTHESIS PROTEIN MET8"/>
    <property type="match status" value="1"/>
</dbReference>
<dbReference type="Gene3D" id="1.10.8.610">
    <property type="entry name" value="SirC, precorrin-2 dehydrogenase, C-terminal helical domain-like"/>
    <property type="match status" value="1"/>
</dbReference>
<dbReference type="AlphaFoldDB" id="A0A932FWA0"/>
<evidence type="ECO:0000256" key="6">
    <source>
        <dbReference type="ARBA" id="ARBA00047561"/>
    </source>
</evidence>
<dbReference type="EMBL" id="JACPRF010000367">
    <property type="protein sequence ID" value="MBI2877590.1"/>
    <property type="molecule type" value="Genomic_DNA"/>
</dbReference>
<dbReference type="PANTHER" id="PTHR35330:SF1">
    <property type="entry name" value="SIROHEME BIOSYNTHESIS PROTEIN MET8"/>
    <property type="match status" value="1"/>
</dbReference>
<accession>A0A932FWA0</accession>
<dbReference type="NCBIfam" id="TIGR01470">
    <property type="entry name" value="cysG_Nterm"/>
    <property type="match status" value="1"/>
</dbReference>
<reference evidence="9" key="1">
    <citation type="submission" date="2020-07" db="EMBL/GenBank/DDBJ databases">
        <title>Huge and variable diversity of episymbiotic CPR bacteria and DPANN archaea in groundwater ecosystems.</title>
        <authorList>
            <person name="He C.Y."/>
            <person name="Keren R."/>
            <person name="Whittaker M."/>
            <person name="Farag I.F."/>
            <person name="Doudna J."/>
            <person name="Cate J.H.D."/>
            <person name="Banfield J.F."/>
        </authorList>
    </citation>
    <scope>NUCLEOTIDE SEQUENCE</scope>
    <source>
        <strain evidence="9">NC_groundwater_672_Ag_B-0.1um_62_36</strain>
    </source>
</reference>
<comment type="catalytic activity">
    <reaction evidence="6">
        <text>precorrin-2 + NAD(+) = sirohydrochlorin + NADH + 2 H(+)</text>
        <dbReference type="Rhea" id="RHEA:15613"/>
        <dbReference type="ChEBI" id="CHEBI:15378"/>
        <dbReference type="ChEBI" id="CHEBI:57540"/>
        <dbReference type="ChEBI" id="CHEBI:57945"/>
        <dbReference type="ChEBI" id="CHEBI:58351"/>
        <dbReference type="ChEBI" id="CHEBI:58827"/>
        <dbReference type="EC" id="1.3.1.76"/>
    </reaction>
</comment>
<proteinExistence type="predicted"/>
<dbReference type="InterPro" id="IPR006367">
    <property type="entry name" value="Sirohaem_synthase_N"/>
</dbReference>
<keyword evidence="3" id="KW-0560">Oxidoreductase</keyword>
<dbReference type="SUPFAM" id="SSF51735">
    <property type="entry name" value="NAD(P)-binding Rossmann-fold domains"/>
    <property type="match status" value="1"/>
</dbReference>
<dbReference type="Proteomes" id="UP000769766">
    <property type="component" value="Unassembled WGS sequence"/>
</dbReference>
<dbReference type="Gene3D" id="3.40.50.720">
    <property type="entry name" value="NAD(P)-binding Rossmann-like Domain"/>
    <property type="match status" value="1"/>
</dbReference>
<evidence type="ECO:0000256" key="4">
    <source>
        <dbReference type="ARBA" id="ARBA00023027"/>
    </source>
</evidence>